<gene>
    <name evidence="9" type="primary">LOC115754284</name>
</gene>
<keyword evidence="8" id="KW-1185">Reference proteome</keyword>
<evidence type="ECO:0000256" key="2">
    <source>
        <dbReference type="ARBA" id="ARBA00022692"/>
    </source>
</evidence>
<sequence>MIDALNSTIVYQVLQLLLLLLQAMISNATSSNPRCVVSSCGDIRNISYPFRLKSDPKECGDWEHELVCEENRTVMYLEDDRFYVQHIDYSTNKIRLVDDGLQKDNCSSLPSHSLLGHEYYYNRRNPYFMSNLDSLVIVNCSKPVSSPSYITTSPCIDGSYSSNTSSYWNLYALVHPKASDVRDFCTIHGWAWVSYDFGDEEQINSSSCNYKLIHNIMADGFDRNFYVFSGKNTFLCFFDFGSVYYGRTGCRSFPGNGKQRLAMKFYRNSA</sequence>
<evidence type="ECO:0000256" key="1">
    <source>
        <dbReference type="ARBA" id="ARBA00004167"/>
    </source>
</evidence>
<dbReference type="KEGG" id="rarg:115754284"/>
<dbReference type="Proteomes" id="UP000827889">
    <property type="component" value="Chromosome 7"/>
</dbReference>
<dbReference type="InterPro" id="IPR025287">
    <property type="entry name" value="WAK_GUB"/>
</dbReference>
<reference evidence="9" key="1">
    <citation type="submission" date="2025-08" db="UniProtKB">
        <authorList>
            <consortium name="RefSeq"/>
        </authorList>
    </citation>
    <scope>IDENTIFICATION</scope>
    <source>
        <tissue evidence="9">Leaf</tissue>
    </source>
</reference>
<evidence type="ECO:0000313" key="9">
    <source>
        <dbReference type="RefSeq" id="XP_030549125.1"/>
    </source>
</evidence>
<dbReference type="PANTHER" id="PTHR33138:SF30">
    <property type="entry name" value="LEAF RUST 10 DISEASE-RESISTANCE LOCUS RECEPTOR-LIKE PROTEIN KINASE-LIKE 2.7"/>
    <property type="match status" value="1"/>
</dbReference>
<dbReference type="OrthoDB" id="1146903at2759"/>
<accession>A0A8B8QQ19</accession>
<evidence type="ECO:0000256" key="3">
    <source>
        <dbReference type="ARBA" id="ARBA00022729"/>
    </source>
</evidence>
<keyword evidence="4" id="KW-1133">Transmembrane helix</keyword>
<dbReference type="RefSeq" id="XP_030549125.1">
    <property type="nucleotide sequence ID" value="XM_030693265.2"/>
</dbReference>
<protein>
    <submittedName>
        <fullName evidence="9">Uncharacterized protein LOC115754284</fullName>
    </submittedName>
</protein>
<comment type="subcellular location">
    <subcellularLocation>
        <location evidence="1">Membrane</location>
        <topology evidence="1">Single-pass membrane protein</topology>
    </subcellularLocation>
</comment>
<feature type="chain" id="PRO_5034403139" evidence="6">
    <location>
        <begin position="29"/>
        <end position="270"/>
    </location>
</feature>
<dbReference type="GO" id="GO:0016020">
    <property type="term" value="C:membrane"/>
    <property type="evidence" value="ECO:0007669"/>
    <property type="project" value="UniProtKB-SubCell"/>
</dbReference>
<evidence type="ECO:0000259" key="7">
    <source>
        <dbReference type="Pfam" id="PF13947"/>
    </source>
</evidence>
<keyword evidence="3 6" id="KW-0732">Signal</keyword>
<dbReference type="Pfam" id="PF13947">
    <property type="entry name" value="GUB_WAK_bind"/>
    <property type="match status" value="1"/>
</dbReference>
<dbReference type="GO" id="GO:0030247">
    <property type="term" value="F:polysaccharide binding"/>
    <property type="evidence" value="ECO:0007669"/>
    <property type="project" value="InterPro"/>
</dbReference>
<evidence type="ECO:0000256" key="6">
    <source>
        <dbReference type="SAM" id="SignalP"/>
    </source>
</evidence>
<name>A0A8B8QQ19_9MYRT</name>
<feature type="signal peptide" evidence="6">
    <location>
        <begin position="1"/>
        <end position="28"/>
    </location>
</feature>
<organism evidence="8 9">
    <name type="scientific">Rhodamnia argentea</name>
    <dbReference type="NCBI Taxonomy" id="178133"/>
    <lineage>
        <taxon>Eukaryota</taxon>
        <taxon>Viridiplantae</taxon>
        <taxon>Streptophyta</taxon>
        <taxon>Embryophyta</taxon>
        <taxon>Tracheophyta</taxon>
        <taxon>Spermatophyta</taxon>
        <taxon>Magnoliopsida</taxon>
        <taxon>eudicotyledons</taxon>
        <taxon>Gunneridae</taxon>
        <taxon>Pentapetalae</taxon>
        <taxon>rosids</taxon>
        <taxon>malvids</taxon>
        <taxon>Myrtales</taxon>
        <taxon>Myrtaceae</taxon>
        <taxon>Myrtoideae</taxon>
        <taxon>Myrteae</taxon>
        <taxon>Australasian group</taxon>
        <taxon>Rhodamnia</taxon>
    </lineage>
</organism>
<evidence type="ECO:0000256" key="4">
    <source>
        <dbReference type="ARBA" id="ARBA00022989"/>
    </source>
</evidence>
<evidence type="ECO:0000256" key="5">
    <source>
        <dbReference type="ARBA" id="ARBA00023136"/>
    </source>
</evidence>
<evidence type="ECO:0000313" key="8">
    <source>
        <dbReference type="Proteomes" id="UP000827889"/>
    </source>
</evidence>
<keyword evidence="5" id="KW-0472">Membrane</keyword>
<feature type="domain" description="Wall-associated receptor kinase galacturonan-binding" evidence="7">
    <location>
        <begin position="37"/>
        <end position="98"/>
    </location>
</feature>
<proteinExistence type="predicted"/>
<dbReference type="AlphaFoldDB" id="A0A8B8QQ19"/>
<dbReference type="PANTHER" id="PTHR33138">
    <property type="entry name" value="OS01G0690200 PROTEIN"/>
    <property type="match status" value="1"/>
</dbReference>
<keyword evidence="2" id="KW-0812">Transmembrane</keyword>
<dbReference type="GeneID" id="115754284"/>